<reference evidence="4 5" key="1">
    <citation type="submission" date="2005-07" db="EMBL/GenBank/DDBJ databases">
        <authorList>
            <person name="Mural R.J."/>
            <person name="Li P.W."/>
            <person name="Adams M.D."/>
            <person name="Amanatides P.G."/>
            <person name="Baden-Tillson H."/>
            <person name="Barnstead M."/>
            <person name="Chin S.H."/>
            <person name="Dew I."/>
            <person name="Evans C.A."/>
            <person name="Ferriera S."/>
            <person name="Flanigan M."/>
            <person name="Fosler C."/>
            <person name="Glodek A."/>
            <person name="Gu Z."/>
            <person name="Holt R.A."/>
            <person name="Jennings D."/>
            <person name="Kraft C.L."/>
            <person name="Lu F."/>
            <person name="Nguyen T."/>
            <person name="Nusskern D.R."/>
            <person name="Pfannkoch C.M."/>
            <person name="Sitter C."/>
            <person name="Sutton G.G."/>
            <person name="Venter J.C."/>
            <person name="Wang Z."/>
            <person name="Woodage T."/>
            <person name="Zheng X.H."/>
            <person name="Zhong F."/>
        </authorList>
    </citation>
    <scope>NUCLEOTIDE SEQUENCE [LARGE SCALE GENOMIC DNA]</scope>
    <source>
        <strain>BN</strain>
        <strain evidence="5">Sprague-Dawley</strain>
    </source>
</reference>
<proteinExistence type="predicted"/>
<dbReference type="GO" id="GO:0004029">
    <property type="term" value="F:aldehyde dehydrogenase (NAD+) activity"/>
    <property type="evidence" value="ECO:0007669"/>
    <property type="project" value="UniProtKB-EC"/>
</dbReference>
<evidence type="ECO:0000256" key="3">
    <source>
        <dbReference type="ARBA" id="ARBA00024226"/>
    </source>
</evidence>
<gene>
    <name evidence="4" type="ORF">rCG_33224</name>
</gene>
<dbReference type="PANTHER" id="PTHR43570">
    <property type="entry name" value="ALDEHYDE DEHYDROGENASE"/>
    <property type="match status" value="1"/>
</dbReference>
<dbReference type="EC" id="1.2.1.3" evidence="3"/>
<dbReference type="GO" id="GO:0006081">
    <property type="term" value="P:aldehyde metabolic process"/>
    <property type="evidence" value="ECO:0007669"/>
    <property type="project" value="InterPro"/>
</dbReference>
<keyword evidence="2" id="KW-0520">NAD</keyword>
<dbReference type="Gene3D" id="3.40.605.10">
    <property type="entry name" value="Aldehyde Dehydrogenase, Chain A, domain 1"/>
    <property type="match status" value="1"/>
</dbReference>
<sequence>MERQVQRLRQTFRSGRSRPLRFRLQQLEALRRMVQEREKDILAAIAADLSKSELNAYSHEVITILGEIDFMLGNLPELASARPAKKNLLQNSWGRVVGDYRELRGHTEAMGWPEAHLSKRGSILCQTLTWLHRDVAERSVWPCCQGLVRPEAPSCRGLIAFPGSKLRLPTQ</sequence>
<dbReference type="PANTHER" id="PTHR43570:SF9">
    <property type="entry name" value="ALDEHYDE DEHYDROGENASE FAMILY 3 MEMBER A2"/>
    <property type="match status" value="1"/>
</dbReference>
<dbReference type="AlphaFoldDB" id="A6HF74"/>
<evidence type="ECO:0000313" key="4">
    <source>
        <dbReference type="EMBL" id="EDM04680.1"/>
    </source>
</evidence>
<evidence type="ECO:0000313" key="5">
    <source>
        <dbReference type="Proteomes" id="UP000234681"/>
    </source>
</evidence>
<protein>
    <recommendedName>
        <fullName evidence="3">aldehyde dehydrogenase (NAD(+))</fullName>
        <ecNumber evidence="3">1.2.1.3</ecNumber>
    </recommendedName>
</protein>
<keyword evidence="1" id="KW-0560">Oxidoreductase</keyword>
<dbReference type="SUPFAM" id="SSF53720">
    <property type="entry name" value="ALDH-like"/>
    <property type="match status" value="1"/>
</dbReference>
<dbReference type="EMBL" id="CH473948">
    <property type="protein sequence ID" value="EDM04680.1"/>
    <property type="molecule type" value="Genomic_DNA"/>
</dbReference>
<dbReference type="InterPro" id="IPR012394">
    <property type="entry name" value="Aldehyde_DH_NAD(P)"/>
</dbReference>
<dbReference type="Proteomes" id="UP000234681">
    <property type="component" value="Chromosome 10"/>
</dbReference>
<name>A6HF74_RAT</name>
<dbReference type="InterPro" id="IPR016162">
    <property type="entry name" value="Ald_DH_N"/>
</dbReference>
<dbReference type="InterPro" id="IPR016161">
    <property type="entry name" value="Ald_DH/histidinol_DH"/>
</dbReference>
<organism evidence="4 5">
    <name type="scientific">Rattus norvegicus</name>
    <name type="common">Rat</name>
    <dbReference type="NCBI Taxonomy" id="10116"/>
    <lineage>
        <taxon>Eukaryota</taxon>
        <taxon>Metazoa</taxon>
        <taxon>Chordata</taxon>
        <taxon>Craniata</taxon>
        <taxon>Vertebrata</taxon>
        <taxon>Euteleostomi</taxon>
        <taxon>Mammalia</taxon>
        <taxon>Eutheria</taxon>
        <taxon>Euarchontoglires</taxon>
        <taxon>Glires</taxon>
        <taxon>Rodentia</taxon>
        <taxon>Myomorpha</taxon>
        <taxon>Muroidea</taxon>
        <taxon>Muridae</taxon>
        <taxon>Murinae</taxon>
        <taxon>Rattus</taxon>
    </lineage>
</organism>
<accession>A6HF74</accession>
<evidence type="ECO:0000256" key="1">
    <source>
        <dbReference type="ARBA" id="ARBA00023002"/>
    </source>
</evidence>
<evidence type="ECO:0000256" key="2">
    <source>
        <dbReference type="ARBA" id="ARBA00023027"/>
    </source>
</evidence>